<evidence type="ECO:0000313" key="4">
    <source>
        <dbReference type="Proteomes" id="UP001302494"/>
    </source>
</evidence>
<feature type="chain" id="PRO_5041733133" description="Organic solvent tolerance-like N-terminal domain-containing protein" evidence="2">
    <location>
        <begin position="23"/>
        <end position="251"/>
    </location>
</feature>
<keyword evidence="2" id="KW-0732">Signal</keyword>
<accession>A0AA96GHZ1</accession>
<name>A0AA96GHZ1_9BACT</name>
<evidence type="ECO:0000256" key="1">
    <source>
        <dbReference type="SAM" id="MobiDB-lite"/>
    </source>
</evidence>
<evidence type="ECO:0008006" key="5">
    <source>
        <dbReference type="Google" id="ProtNLM"/>
    </source>
</evidence>
<reference evidence="3 4" key="1">
    <citation type="submission" date="2023-01" db="EMBL/GenBank/DDBJ databases">
        <title>Cultivation and genomic characterization of new, ubiquitous marine nitrite-oxidizing bacteria from the Nitrospirales.</title>
        <authorList>
            <person name="Mueller A.J."/>
            <person name="Daebeler A."/>
            <person name="Herbold C.W."/>
            <person name="Kirkegaard R.H."/>
            <person name="Daims H."/>
        </authorList>
    </citation>
    <scope>NUCLEOTIDE SEQUENCE [LARGE SCALE GENOMIC DNA]</scope>
    <source>
        <strain evidence="3 4">DK</strain>
    </source>
</reference>
<dbReference type="AlphaFoldDB" id="A0AA96GHZ1"/>
<keyword evidence="4" id="KW-1185">Reference proteome</keyword>
<evidence type="ECO:0000256" key="2">
    <source>
        <dbReference type="SAM" id="SignalP"/>
    </source>
</evidence>
<sequence length="251" mass="26708">MRKVGYFGLAMIFAGSVSVAVAQERPPQHVGYGTGVGDSQGVGDRSRVMDQDDMLRYLSADETIQGEVVGIDYAGGRLWLDMGGSSHDERQTLRGALNLKELYFDDKTNMANLKAIGKGDYVTIQAGNETSEDQKFGTGRKLVRDVYVLKGSQLLGGADNPGFGGGFGQKPDPYASRGLTVKSGGYTGMPEGSVQPGEVKSGITSEVGMVTGAAPCWQCAPQPSTINEKTDKTIATDYGDDRKNFNKGTVQ</sequence>
<dbReference type="EMBL" id="CP116968">
    <property type="protein sequence ID" value="WNM61823.1"/>
    <property type="molecule type" value="Genomic_DNA"/>
</dbReference>
<dbReference type="Proteomes" id="UP001302494">
    <property type="component" value="Chromosome"/>
</dbReference>
<proteinExistence type="predicted"/>
<protein>
    <recommendedName>
        <fullName evidence="5">Organic solvent tolerance-like N-terminal domain-containing protein</fullName>
    </recommendedName>
</protein>
<organism evidence="3 4">
    <name type="scientific">Candidatus Nitrospira neomarina</name>
    <dbReference type="NCBI Taxonomy" id="3020899"/>
    <lineage>
        <taxon>Bacteria</taxon>
        <taxon>Pseudomonadati</taxon>
        <taxon>Nitrospirota</taxon>
        <taxon>Nitrospiria</taxon>
        <taxon>Nitrospirales</taxon>
        <taxon>Nitrospiraceae</taxon>
        <taxon>Nitrospira</taxon>
    </lineage>
</organism>
<gene>
    <name evidence="3" type="ORF">PQG83_19085</name>
</gene>
<feature type="signal peptide" evidence="2">
    <location>
        <begin position="1"/>
        <end position="22"/>
    </location>
</feature>
<evidence type="ECO:0000313" key="3">
    <source>
        <dbReference type="EMBL" id="WNM61823.1"/>
    </source>
</evidence>
<feature type="compositionally biased region" description="Basic and acidic residues" evidence="1">
    <location>
        <begin position="228"/>
        <end position="244"/>
    </location>
</feature>
<dbReference type="RefSeq" id="WP_312744417.1">
    <property type="nucleotide sequence ID" value="NZ_CP116968.1"/>
</dbReference>
<dbReference type="KEGG" id="nneo:PQG83_19085"/>
<feature type="region of interest" description="Disordered" evidence="1">
    <location>
        <begin position="222"/>
        <end position="251"/>
    </location>
</feature>